<sequence>MLINATRDASRFKKLQKLASNGTGQISENFDDNDDAPYTPREIAHMTDILFPQDYVCNSDFSYPLKLA</sequence>
<reference evidence="1 2" key="1">
    <citation type="submission" date="2015-12" db="EMBL/GenBank/DDBJ databases">
        <title>Draft genome of the nematode, Onchocerca flexuosa.</title>
        <authorList>
            <person name="Mitreva M."/>
        </authorList>
    </citation>
    <scope>NUCLEOTIDE SEQUENCE [LARGE SCALE GENOMIC DNA]</scope>
    <source>
        <strain evidence="1">Red Deer</strain>
    </source>
</reference>
<accession>A0A238BZY5</accession>
<dbReference type="Proteomes" id="UP000242913">
    <property type="component" value="Unassembled WGS sequence"/>
</dbReference>
<organism evidence="1 2">
    <name type="scientific">Onchocerca flexuosa</name>
    <dbReference type="NCBI Taxonomy" id="387005"/>
    <lineage>
        <taxon>Eukaryota</taxon>
        <taxon>Metazoa</taxon>
        <taxon>Ecdysozoa</taxon>
        <taxon>Nematoda</taxon>
        <taxon>Chromadorea</taxon>
        <taxon>Rhabditida</taxon>
        <taxon>Spirurina</taxon>
        <taxon>Spiruromorpha</taxon>
        <taxon>Filarioidea</taxon>
        <taxon>Onchocercidae</taxon>
        <taxon>Onchocerca</taxon>
    </lineage>
</organism>
<gene>
    <name evidence="1" type="ORF">X798_02240</name>
</gene>
<proteinExistence type="predicted"/>
<name>A0A238BZY5_9BILA</name>
<keyword evidence="2" id="KW-1185">Reference proteome</keyword>
<dbReference type="AlphaFoldDB" id="A0A238BZY5"/>
<dbReference type="EMBL" id="KZ269984">
    <property type="protein sequence ID" value="OZC10817.1"/>
    <property type="molecule type" value="Genomic_DNA"/>
</dbReference>
<protein>
    <submittedName>
        <fullName evidence="1">Uncharacterized protein</fullName>
    </submittedName>
</protein>
<evidence type="ECO:0000313" key="2">
    <source>
        <dbReference type="Proteomes" id="UP000242913"/>
    </source>
</evidence>
<evidence type="ECO:0000313" key="1">
    <source>
        <dbReference type="EMBL" id="OZC10817.1"/>
    </source>
</evidence>